<evidence type="ECO:0000256" key="2">
    <source>
        <dbReference type="ARBA" id="ARBA00022692"/>
    </source>
</evidence>
<evidence type="ECO:0000256" key="3">
    <source>
        <dbReference type="ARBA" id="ARBA00022989"/>
    </source>
</evidence>
<proteinExistence type="inferred from homology"/>
<dbReference type="Pfam" id="PF01061">
    <property type="entry name" value="ABC2_membrane"/>
    <property type="match status" value="1"/>
</dbReference>
<feature type="transmembrane region" description="Helical" evidence="6">
    <location>
        <begin position="128"/>
        <end position="156"/>
    </location>
</feature>
<evidence type="ECO:0000259" key="7">
    <source>
        <dbReference type="PROSITE" id="PS51012"/>
    </source>
</evidence>
<keyword evidence="6" id="KW-1003">Cell membrane</keyword>
<dbReference type="EMBL" id="CP046171">
    <property type="protein sequence ID" value="QIS03323.1"/>
    <property type="molecule type" value="Genomic_DNA"/>
</dbReference>
<dbReference type="AlphaFoldDB" id="A0A6G9XR70"/>
<dbReference type="InterPro" id="IPR047817">
    <property type="entry name" value="ABC2_TM_bact-type"/>
</dbReference>
<gene>
    <name evidence="8" type="ORF">F5X71_14240</name>
</gene>
<feature type="transmembrane region" description="Helical" evidence="6">
    <location>
        <begin position="87"/>
        <end position="108"/>
    </location>
</feature>
<sequence length="279" mass="29530">MVAVTAGAVAEQQTAKPVIDRRPRVRHLSTRAAVYQSLVMALRGLLIFRRSPQLLFDAALLPILGPVLFGNIFGIAVAGSLQAYLPTLIPGVLVQIVLTSSVATGVQLCEDMSSGVHERFSAMPLARLAPIIGALLAGIVRYGMAAVIVVVVGTVMGYRPQHPIGCAVAVLLVVLVTVALSWIFAYVGVTVARPTAVQGISTLILLGMTLVSNALVPTTAMPDWLRRVSEVNPVSRLVSAVRTLADTGQFGTDAWWSLIGALIVVAVLAPLTYRALRPR</sequence>
<dbReference type="PANTHER" id="PTHR43229">
    <property type="entry name" value="NODULATION PROTEIN J"/>
    <property type="match status" value="1"/>
</dbReference>
<dbReference type="InterPro" id="IPR013525">
    <property type="entry name" value="ABC2_TM"/>
</dbReference>
<dbReference type="InterPro" id="IPR000412">
    <property type="entry name" value="ABC_2_transport"/>
</dbReference>
<evidence type="ECO:0000313" key="9">
    <source>
        <dbReference type="Proteomes" id="UP000501705"/>
    </source>
</evidence>
<feature type="transmembrane region" description="Helical" evidence="6">
    <location>
        <begin position="162"/>
        <end position="189"/>
    </location>
</feature>
<dbReference type="PIRSF" id="PIRSF006648">
    <property type="entry name" value="DrrB"/>
    <property type="match status" value="1"/>
</dbReference>
<dbReference type="PANTHER" id="PTHR43229:SF2">
    <property type="entry name" value="NODULATION PROTEIN J"/>
    <property type="match status" value="1"/>
</dbReference>
<evidence type="ECO:0000256" key="1">
    <source>
        <dbReference type="ARBA" id="ARBA00004141"/>
    </source>
</evidence>
<organism evidence="8 9">
    <name type="scientific">Nocardia brasiliensis</name>
    <dbReference type="NCBI Taxonomy" id="37326"/>
    <lineage>
        <taxon>Bacteria</taxon>
        <taxon>Bacillati</taxon>
        <taxon>Actinomycetota</taxon>
        <taxon>Actinomycetes</taxon>
        <taxon>Mycobacteriales</taxon>
        <taxon>Nocardiaceae</taxon>
        <taxon>Nocardia</taxon>
    </lineage>
</organism>
<keyword evidence="5" id="KW-0046">Antibiotic resistance</keyword>
<keyword evidence="2 6" id="KW-0812">Transmembrane</keyword>
<keyword evidence="4 6" id="KW-0472">Membrane</keyword>
<protein>
    <recommendedName>
        <fullName evidence="6">Transport permease protein</fullName>
    </recommendedName>
</protein>
<dbReference type="InterPro" id="IPR051784">
    <property type="entry name" value="Nod_factor_ABC_transporter"/>
</dbReference>
<evidence type="ECO:0000256" key="4">
    <source>
        <dbReference type="ARBA" id="ARBA00023136"/>
    </source>
</evidence>
<dbReference type="GO" id="GO:0140359">
    <property type="term" value="F:ABC-type transporter activity"/>
    <property type="evidence" value="ECO:0007669"/>
    <property type="project" value="InterPro"/>
</dbReference>
<keyword evidence="6" id="KW-0813">Transport</keyword>
<feature type="domain" description="ABC transmembrane type-2" evidence="7">
    <location>
        <begin position="53"/>
        <end position="279"/>
    </location>
</feature>
<feature type="transmembrane region" description="Helical" evidence="6">
    <location>
        <begin position="196"/>
        <end position="216"/>
    </location>
</feature>
<dbReference type="RefSeq" id="WP_167462391.1">
    <property type="nucleotide sequence ID" value="NZ_CP046171.1"/>
</dbReference>
<accession>A0A6G9XR70</accession>
<reference evidence="8 9" key="1">
    <citation type="journal article" date="2019" name="ACS Chem. Biol.">
        <title>Identification and Mobilization of a Cryptic Antibiotic Biosynthesis Gene Locus from a Human-Pathogenic Nocardia Isolate.</title>
        <authorList>
            <person name="Herisse M."/>
            <person name="Ishida K."/>
            <person name="Porter J.L."/>
            <person name="Howden B."/>
            <person name="Hertweck C."/>
            <person name="Stinear T.P."/>
            <person name="Pidot S.J."/>
        </authorList>
    </citation>
    <scope>NUCLEOTIDE SEQUENCE [LARGE SCALE GENOMIC DNA]</scope>
    <source>
        <strain evidence="8 9">AUSMDU00024985</strain>
    </source>
</reference>
<evidence type="ECO:0000256" key="6">
    <source>
        <dbReference type="RuleBase" id="RU361157"/>
    </source>
</evidence>
<dbReference type="GO" id="GO:0046677">
    <property type="term" value="P:response to antibiotic"/>
    <property type="evidence" value="ECO:0007669"/>
    <property type="project" value="UniProtKB-KW"/>
</dbReference>
<dbReference type="GO" id="GO:0043190">
    <property type="term" value="C:ATP-binding cassette (ABC) transporter complex"/>
    <property type="evidence" value="ECO:0007669"/>
    <property type="project" value="InterPro"/>
</dbReference>
<dbReference type="PROSITE" id="PS51012">
    <property type="entry name" value="ABC_TM2"/>
    <property type="match status" value="1"/>
</dbReference>
<evidence type="ECO:0000256" key="5">
    <source>
        <dbReference type="ARBA" id="ARBA00023251"/>
    </source>
</evidence>
<comment type="similarity">
    <text evidence="6">Belongs to the ABC-2 integral membrane protein family.</text>
</comment>
<feature type="transmembrane region" description="Helical" evidence="6">
    <location>
        <begin position="254"/>
        <end position="273"/>
    </location>
</feature>
<dbReference type="Proteomes" id="UP000501705">
    <property type="component" value="Chromosome"/>
</dbReference>
<evidence type="ECO:0000313" key="8">
    <source>
        <dbReference type="EMBL" id="QIS03323.1"/>
    </source>
</evidence>
<keyword evidence="3 6" id="KW-1133">Transmembrane helix</keyword>
<comment type="subcellular location">
    <subcellularLocation>
        <location evidence="6">Cell membrane</location>
        <topology evidence="6">Multi-pass membrane protein</topology>
    </subcellularLocation>
    <subcellularLocation>
        <location evidence="1">Membrane</location>
        <topology evidence="1">Multi-pass membrane protein</topology>
    </subcellularLocation>
</comment>
<name>A0A6G9XR70_NOCBR</name>
<feature type="transmembrane region" description="Helical" evidence="6">
    <location>
        <begin position="60"/>
        <end position="81"/>
    </location>
</feature>